<accession>A0AAU7ZV94</accession>
<dbReference type="AlphaFoldDB" id="A0AAU7ZV94"/>
<evidence type="ECO:0000313" key="1">
    <source>
        <dbReference type="EMBL" id="XCB34954.1"/>
    </source>
</evidence>
<protein>
    <submittedName>
        <fullName evidence="1">Uncharacterized protein</fullName>
    </submittedName>
</protein>
<organism evidence="1">
    <name type="scientific">Tunturiibacter psychrotolerans</name>
    <dbReference type="NCBI Taxonomy" id="3069686"/>
    <lineage>
        <taxon>Bacteria</taxon>
        <taxon>Pseudomonadati</taxon>
        <taxon>Acidobacteriota</taxon>
        <taxon>Terriglobia</taxon>
        <taxon>Terriglobales</taxon>
        <taxon>Acidobacteriaceae</taxon>
        <taxon>Tunturiibacter</taxon>
    </lineage>
</organism>
<gene>
    <name evidence="1" type="ORF">RBB77_08690</name>
</gene>
<reference evidence="1" key="1">
    <citation type="submission" date="2023-08" db="EMBL/GenBank/DDBJ databases">
        <authorList>
            <person name="Messyasz A."/>
            <person name="Mannisto M.K."/>
            <person name="Kerkhof L.J."/>
            <person name="Haggblom M."/>
        </authorList>
    </citation>
    <scope>NUCLEOTIDE SEQUENCE</scope>
    <source>
        <strain evidence="1">X5P6</strain>
    </source>
</reference>
<reference evidence="1" key="2">
    <citation type="journal article" date="2024" name="Environ. Microbiol.">
        <title>Genome analysis and description of Tunturibacter gen. nov. expands the diversity of Terriglobia in tundra soils.</title>
        <authorList>
            <person name="Messyasz A."/>
            <person name="Mannisto M.K."/>
            <person name="Kerkhof L.J."/>
            <person name="Haggblom M.M."/>
        </authorList>
    </citation>
    <scope>NUCLEOTIDE SEQUENCE</scope>
    <source>
        <strain evidence="1">X5P6</strain>
    </source>
</reference>
<dbReference type="RefSeq" id="WP_353066556.1">
    <property type="nucleotide sequence ID" value="NZ_CP132942.1"/>
</dbReference>
<proteinExistence type="predicted"/>
<dbReference type="KEGG" id="tpsc:RBB77_08690"/>
<dbReference type="EMBL" id="CP132942">
    <property type="protein sequence ID" value="XCB34954.1"/>
    <property type="molecule type" value="Genomic_DNA"/>
</dbReference>
<name>A0AAU7ZV94_9BACT</name>
<sequence length="354" mass="40084">MLTGSRGWKLCKRVLTGLLVLYLVLLAAVQIGQRITRRRAEHLLSDVRGLQLEKSSWNDAQVLMQRWGRWGHYRGTCDAAHCDYFIYFDSAGMTTWPAVTSERLSDLLYRFVEITTKVQYAHVSFVQGEFDVQKNLVVGTSFSLLSNLPGGGEIDSRVTGTRDLEKYDLWPEREPHPEYRTILRGGTNSYFFTEFTAATKPEDVAWLTAFNFSCITRWAPCREMGDLLPYAWAKYIAETKQLRVTRERIAECAYSLQELVRASESVAVVKVEKPNAETRQWSPSPGRLVEVLKGSGSWHTGDVRKIWSGLDPVAPTEILLFKEDSDPVYPHECGVIPATPENLRTVKAAVQGDN</sequence>